<dbReference type="VEuPathDB" id="FungiDB:RhiirA1_536999"/>
<reference evidence="1 2" key="1">
    <citation type="submission" date="2017-10" db="EMBL/GenBank/DDBJ databases">
        <title>Extensive intraspecific genome diversity in a model arbuscular mycorrhizal fungus.</title>
        <authorList>
            <person name="Chen E.C.H."/>
            <person name="Morin E."/>
            <person name="Baudet D."/>
            <person name="Noel J."/>
            <person name="Ndikumana S."/>
            <person name="Charron P."/>
            <person name="St-Onge C."/>
            <person name="Giorgi J."/>
            <person name="Grigoriev I.V."/>
            <person name="Roux C."/>
            <person name="Martin F.M."/>
            <person name="Corradi N."/>
        </authorList>
    </citation>
    <scope>NUCLEOTIDE SEQUENCE [LARGE SCALE GENOMIC DNA]</scope>
    <source>
        <strain evidence="1 2">A1</strain>
    </source>
</reference>
<reference evidence="1 2" key="2">
    <citation type="submission" date="2017-10" db="EMBL/GenBank/DDBJ databases">
        <title>Genome analyses suggest a sexual origin of heterokaryosis in a supposedly ancient asexual fungus.</title>
        <authorList>
            <person name="Corradi N."/>
            <person name="Sedzielewska K."/>
            <person name="Noel J."/>
            <person name="Charron P."/>
            <person name="Farinelli L."/>
            <person name="Marton T."/>
            <person name="Kruger M."/>
            <person name="Pelin A."/>
            <person name="Brachmann A."/>
            <person name="Corradi N."/>
        </authorList>
    </citation>
    <scope>NUCLEOTIDE SEQUENCE [LARGE SCALE GENOMIC DNA]</scope>
    <source>
        <strain evidence="1 2">A1</strain>
    </source>
</reference>
<dbReference type="EMBL" id="LLXH01000631">
    <property type="protein sequence ID" value="PKC64511.1"/>
    <property type="molecule type" value="Genomic_DNA"/>
</dbReference>
<comment type="caution">
    <text evidence="1">The sequence shown here is derived from an EMBL/GenBank/DDBJ whole genome shotgun (WGS) entry which is preliminary data.</text>
</comment>
<gene>
    <name evidence="1" type="ORF">RhiirA1_536999</name>
</gene>
<evidence type="ECO:0000313" key="1">
    <source>
        <dbReference type="EMBL" id="PKC64511.1"/>
    </source>
</evidence>
<evidence type="ECO:0000313" key="2">
    <source>
        <dbReference type="Proteomes" id="UP000232688"/>
    </source>
</evidence>
<organism evidence="1 2">
    <name type="scientific">Rhizophagus irregularis</name>
    <dbReference type="NCBI Taxonomy" id="588596"/>
    <lineage>
        <taxon>Eukaryota</taxon>
        <taxon>Fungi</taxon>
        <taxon>Fungi incertae sedis</taxon>
        <taxon>Mucoromycota</taxon>
        <taxon>Glomeromycotina</taxon>
        <taxon>Glomeromycetes</taxon>
        <taxon>Glomerales</taxon>
        <taxon>Glomeraceae</taxon>
        <taxon>Rhizophagus</taxon>
    </lineage>
</organism>
<protein>
    <submittedName>
        <fullName evidence="1">Uncharacterized protein</fullName>
    </submittedName>
</protein>
<proteinExistence type="predicted"/>
<sequence>MIGDLIYRLFIQSYLIIHSYLNSTLNSTLTDMYLQSIKCYLHICLMRVIILLVRS</sequence>
<accession>A0A2N0RMH6</accession>
<dbReference type="Proteomes" id="UP000232688">
    <property type="component" value="Unassembled WGS sequence"/>
</dbReference>
<name>A0A2N0RMH6_9GLOM</name>
<dbReference type="AlphaFoldDB" id="A0A2N0RMH6"/>